<reference evidence="4" key="1">
    <citation type="submission" date="2016-06" db="UniProtKB">
        <authorList>
            <consortium name="WormBaseParasite"/>
        </authorList>
    </citation>
    <scope>IDENTIFICATION</scope>
</reference>
<evidence type="ECO:0000256" key="1">
    <source>
        <dbReference type="SAM" id="MobiDB-lite"/>
    </source>
</evidence>
<dbReference type="EMBL" id="UYWY01020227">
    <property type="protein sequence ID" value="VDM40940.1"/>
    <property type="molecule type" value="Genomic_DNA"/>
</dbReference>
<proteinExistence type="predicted"/>
<sequence>MQEDVSDVEIIKRIQKLISKSEGDPMLDHDAKPTSLVRRTQSSDSISRPLQHHPDTTNKKFPAIGTPKSRPKTTFIKWK</sequence>
<reference evidence="2 3" key="2">
    <citation type="submission" date="2018-11" db="EMBL/GenBank/DDBJ databases">
        <authorList>
            <consortium name="Pathogen Informatics"/>
        </authorList>
    </citation>
    <scope>NUCLEOTIDE SEQUENCE [LARGE SCALE GENOMIC DNA]</scope>
</reference>
<gene>
    <name evidence="2" type="ORF">TCNE_LOCUS9619</name>
</gene>
<accession>A0A183UM99</accession>
<organism evidence="3 4">
    <name type="scientific">Toxocara canis</name>
    <name type="common">Canine roundworm</name>
    <dbReference type="NCBI Taxonomy" id="6265"/>
    <lineage>
        <taxon>Eukaryota</taxon>
        <taxon>Metazoa</taxon>
        <taxon>Ecdysozoa</taxon>
        <taxon>Nematoda</taxon>
        <taxon>Chromadorea</taxon>
        <taxon>Rhabditida</taxon>
        <taxon>Spirurina</taxon>
        <taxon>Ascaridomorpha</taxon>
        <taxon>Ascaridoidea</taxon>
        <taxon>Toxocaridae</taxon>
        <taxon>Toxocara</taxon>
    </lineage>
</organism>
<dbReference type="Proteomes" id="UP000050794">
    <property type="component" value="Unassembled WGS sequence"/>
</dbReference>
<protein>
    <submittedName>
        <fullName evidence="4">Ovule protein</fullName>
    </submittedName>
</protein>
<keyword evidence="3" id="KW-1185">Reference proteome</keyword>
<dbReference type="WBParaSite" id="TCNE_0000961901-mRNA-1">
    <property type="protein sequence ID" value="TCNE_0000961901-mRNA-1"/>
    <property type="gene ID" value="TCNE_0000961901"/>
</dbReference>
<evidence type="ECO:0000313" key="3">
    <source>
        <dbReference type="Proteomes" id="UP000050794"/>
    </source>
</evidence>
<feature type="region of interest" description="Disordered" evidence="1">
    <location>
        <begin position="22"/>
        <end position="79"/>
    </location>
</feature>
<feature type="compositionally biased region" description="Basic and acidic residues" evidence="1">
    <location>
        <begin position="22"/>
        <end position="32"/>
    </location>
</feature>
<dbReference type="AlphaFoldDB" id="A0A183UM99"/>
<evidence type="ECO:0000313" key="2">
    <source>
        <dbReference type="EMBL" id="VDM40940.1"/>
    </source>
</evidence>
<evidence type="ECO:0000313" key="4">
    <source>
        <dbReference type="WBParaSite" id="TCNE_0000961901-mRNA-1"/>
    </source>
</evidence>
<name>A0A183UM99_TOXCA</name>
<feature type="compositionally biased region" description="Polar residues" evidence="1">
    <location>
        <begin position="37"/>
        <end position="48"/>
    </location>
</feature>